<dbReference type="GO" id="GO:0005737">
    <property type="term" value="C:cytoplasm"/>
    <property type="evidence" value="ECO:0007669"/>
    <property type="project" value="TreeGrafter"/>
</dbReference>
<dbReference type="OrthoDB" id="202203at2759"/>
<dbReference type="RefSeq" id="XP_027616879.1">
    <property type="nucleotide sequence ID" value="XM_027761078.1"/>
</dbReference>
<evidence type="ECO:0000313" key="4">
    <source>
        <dbReference type="Proteomes" id="UP000287166"/>
    </source>
</evidence>
<feature type="compositionally biased region" description="Polar residues" evidence="1">
    <location>
        <begin position="158"/>
        <end position="168"/>
    </location>
</feature>
<dbReference type="Pfam" id="PF07992">
    <property type="entry name" value="Pyr_redox_2"/>
    <property type="match status" value="1"/>
</dbReference>
<name>A0A401GUU1_9APHY</name>
<reference evidence="3 4" key="1">
    <citation type="journal article" date="2018" name="Sci. Rep.">
        <title>Genome sequence of the cauliflower mushroom Sparassis crispa (Hanabiratake) and its association with beneficial usage.</title>
        <authorList>
            <person name="Kiyama R."/>
            <person name="Furutani Y."/>
            <person name="Kawaguchi K."/>
            <person name="Nakanishi T."/>
        </authorList>
    </citation>
    <scope>NUCLEOTIDE SEQUENCE [LARGE SCALE GENOMIC DNA]</scope>
</reference>
<dbReference type="Proteomes" id="UP000287166">
    <property type="component" value="Unassembled WGS sequence"/>
</dbReference>
<feature type="region of interest" description="Disordered" evidence="1">
    <location>
        <begin position="151"/>
        <end position="176"/>
    </location>
</feature>
<dbReference type="PANTHER" id="PTHR43735:SF2">
    <property type="entry name" value="FE-REGULATED PROTEIN 8"/>
    <property type="match status" value="1"/>
</dbReference>
<dbReference type="GO" id="GO:0050660">
    <property type="term" value="F:flavin adenine dinucleotide binding"/>
    <property type="evidence" value="ECO:0007669"/>
    <property type="project" value="TreeGrafter"/>
</dbReference>
<feature type="domain" description="FAD/NAD(P)-binding" evidence="2">
    <location>
        <begin position="9"/>
        <end position="382"/>
    </location>
</feature>
<dbReference type="GeneID" id="38782883"/>
<dbReference type="InterPro" id="IPR036188">
    <property type="entry name" value="FAD/NAD-bd_sf"/>
</dbReference>
<protein>
    <submittedName>
        <fullName evidence="3">Hypothetical iron uptake cluster protein</fullName>
    </submittedName>
</protein>
<dbReference type="SUPFAM" id="SSF51905">
    <property type="entry name" value="FAD/NAD(P)-binding domain"/>
    <property type="match status" value="1"/>
</dbReference>
<organism evidence="3 4">
    <name type="scientific">Sparassis crispa</name>
    <dbReference type="NCBI Taxonomy" id="139825"/>
    <lineage>
        <taxon>Eukaryota</taxon>
        <taxon>Fungi</taxon>
        <taxon>Dikarya</taxon>
        <taxon>Basidiomycota</taxon>
        <taxon>Agaricomycotina</taxon>
        <taxon>Agaricomycetes</taxon>
        <taxon>Polyporales</taxon>
        <taxon>Sparassidaceae</taxon>
        <taxon>Sparassis</taxon>
    </lineage>
</organism>
<dbReference type="PANTHER" id="PTHR43735">
    <property type="entry name" value="APOPTOSIS-INDUCING FACTOR 1"/>
    <property type="match status" value="1"/>
</dbReference>
<proteinExistence type="predicted"/>
<dbReference type="AlphaFoldDB" id="A0A401GUU1"/>
<evidence type="ECO:0000313" key="3">
    <source>
        <dbReference type="EMBL" id="GBE85966.1"/>
    </source>
</evidence>
<keyword evidence="4" id="KW-1185">Reference proteome</keyword>
<evidence type="ECO:0000256" key="1">
    <source>
        <dbReference type="SAM" id="MobiDB-lite"/>
    </source>
</evidence>
<evidence type="ECO:0000259" key="2">
    <source>
        <dbReference type="Pfam" id="PF07992"/>
    </source>
</evidence>
<dbReference type="STRING" id="139825.A0A401GUU1"/>
<dbReference type="InterPro" id="IPR023753">
    <property type="entry name" value="FAD/NAD-binding_dom"/>
</dbReference>
<comment type="caution">
    <text evidence="3">The sequence shown here is derived from an EMBL/GenBank/DDBJ whole genome shotgun (WGS) entry which is preliminary data.</text>
</comment>
<dbReference type="Gene3D" id="3.50.50.100">
    <property type="match status" value="2"/>
</dbReference>
<dbReference type="PRINTS" id="PR00368">
    <property type="entry name" value="FADPNR"/>
</dbReference>
<dbReference type="GO" id="GO:0004174">
    <property type="term" value="F:electron-transferring-flavoprotein dehydrogenase activity"/>
    <property type="evidence" value="ECO:0007669"/>
    <property type="project" value="TreeGrafter"/>
</dbReference>
<accession>A0A401GUU1</accession>
<sequence length="467" mass="50402">MAAAALNRTVAVLGASYGGARAAQLLAGALPDGWRVVVIDRNSHLNHLYVLPRYAVVPGHEHKAFIPYTNIFQSPNGKENPGHIFLHAQVTGLSPRSVTLSRAFPEHGIQGPTPTLQFDYLLYSLGSHLPAPINLWGPVDDIYGSVVSQNASRDRQVSEPSSSYNTSLGIPPSAPVAPLTQGTKVEGIQWIKRYHERIESASSVLVVGGGALGIQYATDVADAYPTKRVTLLHSRAQLLPRFDEGMHKEILARLSALNVDTILGERLDLSSLTNGQAVRGENDSIERVVRTQNGRQIRAELIVLCTGQIPNTNLFGKMLPDAIVPDGPSKGMIRVQRTMQVALASKEHVPGGVSPQLSVPYPHLFAIGDAADAFGAIKSGRSAHSQCEVAVRNIVKLIARSEGREGDSALESYAPDPPAIKVSLGLDRGVYQMHGKIVTVAEAQVDMEAHRMWQMYGAETDEEGMHL</sequence>
<gene>
    <name evidence="3" type="ORF">SCP_0804900</name>
</gene>
<dbReference type="InParanoid" id="A0A401GUU1"/>
<dbReference type="EMBL" id="BFAD01000008">
    <property type="protein sequence ID" value="GBE85966.1"/>
    <property type="molecule type" value="Genomic_DNA"/>
</dbReference>